<proteinExistence type="evidence at transcript level"/>
<feature type="compositionally biased region" description="Basic and acidic residues" evidence="1">
    <location>
        <begin position="26"/>
        <end position="42"/>
    </location>
</feature>
<feature type="compositionally biased region" description="Basic and acidic residues" evidence="1">
    <location>
        <begin position="1"/>
        <end position="15"/>
    </location>
</feature>
<organism evidence="2">
    <name type="scientific">Phallusia mammillata</name>
    <dbReference type="NCBI Taxonomy" id="59560"/>
    <lineage>
        <taxon>Eukaryota</taxon>
        <taxon>Metazoa</taxon>
        <taxon>Chordata</taxon>
        <taxon>Tunicata</taxon>
        <taxon>Ascidiacea</taxon>
        <taxon>Phlebobranchia</taxon>
        <taxon>Ascidiidae</taxon>
        <taxon>Phallusia</taxon>
    </lineage>
</organism>
<name>A0A6F9D8A1_9ASCI</name>
<dbReference type="PANTHER" id="PTHR31551">
    <property type="entry name" value="PRE-MRNA-SPLICING FACTOR CWF18"/>
    <property type="match status" value="1"/>
</dbReference>
<dbReference type="GO" id="GO:0071014">
    <property type="term" value="C:post-mRNA release spliceosomal complex"/>
    <property type="evidence" value="ECO:0007669"/>
    <property type="project" value="TreeGrafter"/>
</dbReference>
<dbReference type="AlphaFoldDB" id="A0A6F9D8A1"/>
<evidence type="ECO:0000313" key="2">
    <source>
        <dbReference type="EMBL" id="CAB3228141.1"/>
    </source>
</evidence>
<gene>
    <name evidence="2" type="primary">Ccdc12</name>
</gene>
<evidence type="ECO:0000256" key="1">
    <source>
        <dbReference type="SAM" id="MobiDB-lite"/>
    </source>
</evidence>
<sequence>MGNEKVGKMEDEAKKRREKLKALRRQRQEKGDADSKTTEKEALPVPELKLRNYQPISEDLKEVPVKKAEAGDVEAHIKEQLEGQTATPTVTDDVDLLNLAPRKPDWDLKRDIKSKMDKLERRTQRAIADLIRERLKESTQADPSHFAEVPDGPQGGYESD</sequence>
<feature type="region of interest" description="Disordered" evidence="1">
    <location>
        <begin position="1"/>
        <end position="46"/>
    </location>
</feature>
<dbReference type="PANTHER" id="PTHR31551:SF1">
    <property type="entry name" value="COILED-COIL DOMAIN-CONTAINING PROTEIN 12"/>
    <property type="match status" value="1"/>
</dbReference>
<feature type="region of interest" description="Disordered" evidence="1">
    <location>
        <begin position="136"/>
        <end position="160"/>
    </location>
</feature>
<accession>A0A6F9D8A1</accession>
<dbReference type="Pfam" id="PF08315">
    <property type="entry name" value="cwf18"/>
    <property type="match status" value="1"/>
</dbReference>
<dbReference type="GO" id="GO:0005684">
    <property type="term" value="C:U2-type spliceosomal complex"/>
    <property type="evidence" value="ECO:0007669"/>
    <property type="project" value="TreeGrafter"/>
</dbReference>
<reference evidence="2" key="1">
    <citation type="submission" date="2020-04" db="EMBL/GenBank/DDBJ databases">
        <authorList>
            <person name="Neveu A P."/>
        </authorList>
    </citation>
    <scope>NUCLEOTIDE SEQUENCE</scope>
    <source>
        <tissue evidence="2">Whole embryo</tissue>
    </source>
</reference>
<feature type="compositionally biased region" description="Basic residues" evidence="1">
    <location>
        <begin position="16"/>
        <end position="25"/>
    </location>
</feature>
<protein>
    <submittedName>
        <fullName evidence="2">Coiled-coil domain-containing protein 12</fullName>
    </submittedName>
</protein>
<dbReference type="EMBL" id="LR783629">
    <property type="protein sequence ID" value="CAB3228141.1"/>
    <property type="molecule type" value="mRNA"/>
</dbReference>
<dbReference type="InterPro" id="IPR013169">
    <property type="entry name" value="mRNA_splic_Cwf18-like"/>
</dbReference>